<evidence type="ECO:0000313" key="1">
    <source>
        <dbReference type="EMBL" id="CAJ1505465.1"/>
    </source>
</evidence>
<gene>
    <name evidence="1" type="ORF">MU0083_003702</name>
</gene>
<name>A0ABM9LVK4_9MYCO</name>
<organism evidence="1 2">
    <name type="scientific">[Mycobacterium] kokjensenii</name>
    <dbReference type="NCBI Taxonomy" id="3064287"/>
    <lineage>
        <taxon>Bacteria</taxon>
        <taxon>Bacillati</taxon>
        <taxon>Actinomycetota</taxon>
        <taxon>Actinomycetes</taxon>
        <taxon>Mycobacteriales</taxon>
        <taxon>Mycobacteriaceae</taxon>
        <taxon>Mycolicibacter</taxon>
    </lineage>
</organism>
<dbReference type="Proteomes" id="UP001190336">
    <property type="component" value="Chromosome"/>
</dbReference>
<evidence type="ECO:0000313" key="2">
    <source>
        <dbReference type="Proteomes" id="UP001190336"/>
    </source>
</evidence>
<keyword evidence="2" id="KW-1185">Reference proteome</keyword>
<proteinExistence type="predicted"/>
<sequence>MQQTLRPYITTGLAVVGAGLVAVPTVASNLPQLQQLSAVQHRSVALTADGDFFSAYTDLFNNTVANLQALNQNSVDMWGLLQHIFTHPDQAISGIPDVINIFTNAMPSIGVQIMPFPAQIDIELPLWINSLLAGLGPWMAMFAASQQLIDQIFDFSDPMGALSALLGAPATLLDAFLNGTQGFSSGDLSIPLFNGLLTPGQSIDANFDIGSVVDLSGMGDTTLIDLLDQAGIGNVPLETLILDLLDGAGYGHMTPVDLLDEFGIGTQQLSELLIGLLHGAGIDNPSMAELLTDLGGIDPEDSIASLLIALLNMPGVDIGNPTLTDLVMSFLGEGATVGGLIKEFLGAQGSESLSSLVDPTWTVGGLITDSLGNPPLTDLFAELGLGDVTIGSGITMLFGEMGEQTLIDMLNSGMMGPDFTGDTGLLDLFAGMFPPGTTLDDMMADFGSMTLGELMAEMTIGENTLGIPPETPFLDIKMTEMLSTVYLPGETVPVGDTPLSQIPGFPEDMASLVDKIGNPTLNALLGTNTVGQTLENLGLYDATLTELVGAVGIGGMDLGWLFGELGDLSGNVTLEEFLTDLGFNPTLNDLMVSIFDGMGLANTSVLELFTDWGMSSIGLQSFIESLGLQNMNIQEMLNNLGFNNIDLDMVIDRFGLSGISIEGLLNGLGMGDQHLNDAIEDLLGGVSIGSMLGGLGLDEVHIDDFITDVMTSILGDPTLGTLLGWLGLDSNDLNTIVSSLGLDGVTIDSLLTDLGFGTLDINGLLDGLGLTDLGLLSINGEFFGLAAEWFNDIPNQIAEALGYTG</sequence>
<evidence type="ECO:0008006" key="3">
    <source>
        <dbReference type="Google" id="ProtNLM"/>
    </source>
</evidence>
<protein>
    <recommendedName>
        <fullName evidence="3">PE-PGRS family protein</fullName>
    </recommendedName>
</protein>
<accession>A0ABM9LVK4</accession>
<reference evidence="1 2" key="1">
    <citation type="submission" date="2023-08" db="EMBL/GenBank/DDBJ databases">
        <authorList>
            <person name="Folkvardsen B D."/>
            <person name="Norman A."/>
        </authorList>
    </citation>
    <scope>NUCLEOTIDE SEQUENCE [LARGE SCALE GENOMIC DNA]</scope>
    <source>
        <strain evidence="1 2">Mu0083</strain>
    </source>
</reference>
<dbReference type="EMBL" id="OY726394">
    <property type="protein sequence ID" value="CAJ1505465.1"/>
    <property type="molecule type" value="Genomic_DNA"/>
</dbReference>
<dbReference type="RefSeq" id="WP_308474359.1">
    <property type="nucleotide sequence ID" value="NZ_OY726394.1"/>
</dbReference>